<organism evidence="12 13">
    <name type="scientific">Pseudoclavibacter caeni</name>
    <dbReference type="NCBI Taxonomy" id="908846"/>
    <lineage>
        <taxon>Bacteria</taxon>
        <taxon>Bacillati</taxon>
        <taxon>Actinomycetota</taxon>
        <taxon>Actinomycetes</taxon>
        <taxon>Micrococcales</taxon>
        <taxon>Microbacteriaceae</taxon>
        <taxon>Pseudoclavibacter</taxon>
    </lineage>
</organism>
<dbReference type="GO" id="GO:0048038">
    <property type="term" value="F:quinone binding"/>
    <property type="evidence" value="ECO:0007669"/>
    <property type="project" value="UniProtKB-KW"/>
</dbReference>
<dbReference type="Pfam" id="PF07884">
    <property type="entry name" value="VKOR"/>
    <property type="match status" value="1"/>
</dbReference>
<feature type="transmembrane region" description="Helical" evidence="10">
    <location>
        <begin position="137"/>
        <end position="157"/>
    </location>
</feature>
<dbReference type="AlphaFoldDB" id="A0A7C8BN65"/>
<comment type="similarity">
    <text evidence="2">Belongs to the VKOR family.</text>
</comment>
<proteinExistence type="inferred from homology"/>
<dbReference type="InterPro" id="IPR038354">
    <property type="entry name" value="VKOR_sf"/>
</dbReference>
<evidence type="ECO:0000256" key="10">
    <source>
        <dbReference type="SAM" id="Phobius"/>
    </source>
</evidence>
<feature type="transmembrane region" description="Helical" evidence="10">
    <location>
        <begin position="169"/>
        <end position="190"/>
    </location>
</feature>
<evidence type="ECO:0000259" key="11">
    <source>
        <dbReference type="SMART" id="SM00756"/>
    </source>
</evidence>
<comment type="caution">
    <text evidence="12">The sequence shown here is derived from an EMBL/GenBank/DDBJ whole genome shotgun (WGS) entry which is preliminary data.</text>
</comment>
<evidence type="ECO:0000256" key="5">
    <source>
        <dbReference type="ARBA" id="ARBA00022989"/>
    </source>
</evidence>
<dbReference type="Gene3D" id="1.20.1440.130">
    <property type="entry name" value="VKOR domain"/>
    <property type="match status" value="1"/>
</dbReference>
<feature type="domain" description="Vitamin K epoxide reductase" evidence="11">
    <location>
        <begin position="11"/>
        <end position="152"/>
    </location>
</feature>
<dbReference type="SMART" id="SM00756">
    <property type="entry name" value="VKc"/>
    <property type="match status" value="1"/>
</dbReference>
<feature type="transmembrane region" description="Helical" evidence="10">
    <location>
        <begin position="100"/>
        <end position="121"/>
    </location>
</feature>
<dbReference type="Proteomes" id="UP000481339">
    <property type="component" value="Unassembled WGS sequence"/>
</dbReference>
<feature type="transmembrane region" description="Helical" evidence="10">
    <location>
        <begin position="74"/>
        <end position="93"/>
    </location>
</feature>
<evidence type="ECO:0000256" key="3">
    <source>
        <dbReference type="ARBA" id="ARBA00022692"/>
    </source>
</evidence>
<name>A0A7C8BN65_9MICO</name>
<evidence type="ECO:0000256" key="1">
    <source>
        <dbReference type="ARBA" id="ARBA00004141"/>
    </source>
</evidence>
<dbReference type="GO" id="GO:0016020">
    <property type="term" value="C:membrane"/>
    <property type="evidence" value="ECO:0007669"/>
    <property type="project" value="UniProtKB-SubCell"/>
</dbReference>
<reference evidence="12 13" key="1">
    <citation type="submission" date="2019-09" db="EMBL/GenBank/DDBJ databases">
        <title>Phylogeny of genus Pseudoclavibacter and closely related genus.</title>
        <authorList>
            <person name="Li Y."/>
        </authorList>
    </citation>
    <scope>NUCLEOTIDE SEQUENCE [LARGE SCALE GENOMIC DNA]</scope>
    <source>
        <strain evidence="12 13">JCM 16921</strain>
    </source>
</reference>
<gene>
    <name evidence="12" type="ORF">F8O02_04280</name>
</gene>
<evidence type="ECO:0000256" key="7">
    <source>
        <dbReference type="ARBA" id="ARBA00023136"/>
    </source>
</evidence>
<evidence type="ECO:0000256" key="8">
    <source>
        <dbReference type="ARBA" id="ARBA00023157"/>
    </source>
</evidence>
<keyword evidence="8" id="KW-1015">Disulfide bond</keyword>
<dbReference type="CDD" id="cd12922">
    <property type="entry name" value="VKOR_5"/>
    <property type="match status" value="1"/>
</dbReference>
<keyword evidence="7 10" id="KW-0472">Membrane</keyword>
<evidence type="ECO:0000256" key="4">
    <source>
        <dbReference type="ARBA" id="ARBA00022719"/>
    </source>
</evidence>
<evidence type="ECO:0000313" key="13">
    <source>
        <dbReference type="Proteomes" id="UP000481339"/>
    </source>
</evidence>
<keyword evidence="9" id="KW-0676">Redox-active center</keyword>
<dbReference type="EMBL" id="WBKA01000003">
    <property type="protein sequence ID" value="KAB1632243.1"/>
    <property type="molecule type" value="Genomic_DNA"/>
</dbReference>
<dbReference type="InterPro" id="IPR041714">
    <property type="entry name" value="VKOR_Actinobacteria"/>
</dbReference>
<dbReference type="GO" id="GO:0016491">
    <property type="term" value="F:oxidoreductase activity"/>
    <property type="evidence" value="ECO:0007669"/>
    <property type="project" value="UniProtKB-KW"/>
</dbReference>
<accession>A0A7C8BN65</accession>
<evidence type="ECO:0000313" key="12">
    <source>
        <dbReference type="EMBL" id="KAB1632243.1"/>
    </source>
</evidence>
<keyword evidence="3 10" id="KW-0812">Transmembrane</keyword>
<keyword evidence="5 10" id="KW-1133">Transmembrane helix</keyword>
<dbReference type="RefSeq" id="WP_158036021.1">
    <property type="nucleotide sequence ID" value="NZ_BAAAZV010000017.1"/>
</dbReference>
<dbReference type="InterPro" id="IPR012932">
    <property type="entry name" value="VKOR"/>
</dbReference>
<keyword evidence="6" id="KW-0560">Oxidoreductase</keyword>
<protein>
    <submittedName>
        <fullName evidence="12">Vitamin K epoxide reductase family protein</fullName>
    </submittedName>
</protein>
<evidence type="ECO:0000256" key="9">
    <source>
        <dbReference type="ARBA" id="ARBA00023284"/>
    </source>
</evidence>
<keyword evidence="13" id="KW-1185">Reference proteome</keyword>
<sequence>MSSPDRAPVMSRPLALLLVLVGLGGLLGSFELAVEYIRTLKDPAYTPSCSVNLVVTCTPNMQSWQGSMLGFPNALLGLIAFAVPVVVGMSVLAGARLARWYWALFDLGLLGGYVFITWLYSQSIFSLGTLCPWCMEVWFFTIIGFWYTTAWLLRAGVLGRLLEPVGRWLMQWAWVVIVLNLLLIAVLAQIRLDWLSLL</sequence>
<keyword evidence="4" id="KW-0874">Quinone</keyword>
<dbReference type="OrthoDB" id="9783799at2"/>
<comment type="subcellular location">
    <subcellularLocation>
        <location evidence="1">Membrane</location>
        <topology evidence="1">Multi-pass membrane protein</topology>
    </subcellularLocation>
</comment>
<evidence type="ECO:0000256" key="6">
    <source>
        <dbReference type="ARBA" id="ARBA00023002"/>
    </source>
</evidence>
<evidence type="ECO:0000256" key="2">
    <source>
        <dbReference type="ARBA" id="ARBA00006214"/>
    </source>
</evidence>